<evidence type="ECO:0000313" key="2">
    <source>
        <dbReference type="Proteomes" id="UP000008207"/>
    </source>
</evidence>
<reference evidence="1 2" key="1">
    <citation type="submission" date="2009-01" db="EMBL/GenBank/DDBJ databases">
        <title>Complete sequence of chromosome of Methylobacterium nodulans ORS 2060.</title>
        <authorList>
            <consortium name="US DOE Joint Genome Institute"/>
            <person name="Lucas S."/>
            <person name="Copeland A."/>
            <person name="Lapidus A."/>
            <person name="Glavina del Rio T."/>
            <person name="Dalin E."/>
            <person name="Tice H."/>
            <person name="Bruce D."/>
            <person name="Goodwin L."/>
            <person name="Pitluck S."/>
            <person name="Sims D."/>
            <person name="Brettin T."/>
            <person name="Detter J.C."/>
            <person name="Han C."/>
            <person name="Larimer F."/>
            <person name="Land M."/>
            <person name="Hauser L."/>
            <person name="Kyrpides N."/>
            <person name="Ivanova N."/>
            <person name="Marx C.J."/>
            <person name="Richardson P."/>
        </authorList>
    </citation>
    <scope>NUCLEOTIDE SEQUENCE [LARGE SCALE GENOMIC DNA]</scope>
    <source>
        <strain evidence="2">LMG 21967 / CNCM I-2342 / ORS 2060</strain>
    </source>
</reference>
<evidence type="ECO:0000313" key="1">
    <source>
        <dbReference type="EMBL" id="ACL61081.1"/>
    </source>
</evidence>
<proteinExistence type="predicted"/>
<protein>
    <submittedName>
        <fullName evidence="1">Uncharacterized protein</fullName>
    </submittedName>
</protein>
<organism evidence="1 2">
    <name type="scientific">Methylobacterium nodulans (strain LMG 21967 / CNCM I-2342 / ORS 2060)</name>
    <dbReference type="NCBI Taxonomy" id="460265"/>
    <lineage>
        <taxon>Bacteria</taxon>
        <taxon>Pseudomonadati</taxon>
        <taxon>Pseudomonadota</taxon>
        <taxon>Alphaproteobacteria</taxon>
        <taxon>Hyphomicrobiales</taxon>
        <taxon>Methylobacteriaceae</taxon>
        <taxon>Methylobacterium</taxon>
    </lineage>
</organism>
<dbReference type="RefSeq" id="WP_015932663.1">
    <property type="nucleotide sequence ID" value="NC_011894.1"/>
</dbReference>
<dbReference type="Proteomes" id="UP000008207">
    <property type="component" value="Chromosome"/>
</dbReference>
<dbReference type="KEGG" id="mno:Mnod_6276"/>
<keyword evidence="2" id="KW-1185">Reference proteome</keyword>
<dbReference type="AlphaFoldDB" id="B8IAN6"/>
<sequence length="99" mass="10448">MGILAGMAHFTTHRDVIDALGGAARVAARYGGQPNSVYAWLAQAAFPAKTYLTMIRRLQRAGHTAPPELWSFAEEIGGAISDLDAAAPVASRAPAEWVA</sequence>
<accession>B8IAN6</accession>
<dbReference type="EMBL" id="CP001349">
    <property type="protein sequence ID" value="ACL61081.1"/>
    <property type="molecule type" value="Genomic_DNA"/>
</dbReference>
<gene>
    <name evidence="1" type="ordered locus">Mnod_6276</name>
</gene>
<dbReference type="STRING" id="460265.Mnod_6276"/>
<dbReference type="HOGENOM" id="CLU_2317069_0_0_5"/>
<name>B8IAN6_METNO</name>